<feature type="domain" description="HTH myb-type" evidence="9">
    <location>
        <begin position="126"/>
        <end position="176"/>
    </location>
</feature>
<comment type="caution">
    <text evidence="10">The sequence shown here is derived from an EMBL/GenBank/DDBJ whole genome shotgun (WGS) entry which is preliminary data.</text>
</comment>
<gene>
    <name evidence="10" type="ORF">Taro_031851</name>
</gene>
<dbReference type="Gene3D" id="1.10.10.60">
    <property type="entry name" value="Homeodomain-like"/>
    <property type="match status" value="2"/>
</dbReference>
<evidence type="ECO:0000256" key="4">
    <source>
        <dbReference type="ARBA" id="ARBA00023125"/>
    </source>
</evidence>
<protein>
    <submittedName>
        <fullName evidence="10">Uncharacterized protein</fullName>
    </submittedName>
</protein>
<dbReference type="PROSITE" id="PS51294">
    <property type="entry name" value="HTH_MYB"/>
    <property type="match status" value="2"/>
</dbReference>
<accession>A0A843VT50</accession>
<feature type="region of interest" description="Disordered" evidence="7">
    <location>
        <begin position="180"/>
        <end position="238"/>
    </location>
</feature>
<dbReference type="EMBL" id="NMUH01002301">
    <property type="protein sequence ID" value="MQL99125.1"/>
    <property type="molecule type" value="Genomic_DNA"/>
</dbReference>
<keyword evidence="3" id="KW-0805">Transcription regulation</keyword>
<dbReference type="CDD" id="cd00167">
    <property type="entry name" value="SANT"/>
    <property type="match status" value="2"/>
</dbReference>
<keyword evidence="5" id="KW-0804">Transcription</keyword>
<reference evidence="10" key="1">
    <citation type="submission" date="2017-07" db="EMBL/GenBank/DDBJ databases">
        <title>Taro Niue Genome Assembly and Annotation.</title>
        <authorList>
            <person name="Atibalentja N."/>
            <person name="Keating K."/>
            <person name="Fields C.J."/>
        </authorList>
    </citation>
    <scope>NUCLEOTIDE SEQUENCE</scope>
    <source>
        <strain evidence="10">Niue_2</strain>
        <tissue evidence="10">Leaf</tissue>
    </source>
</reference>
<comment type="subcellular location">
    <subcellularLocation>
        <location evidence="1">Nucleus</location>
    </subcellularLocation>
</comment>
<evidence type="ECO:0000256" key="2">
    <source>
        <dbReference type="ARBA" id="ARBA00022737"/>
    </source>
</evidence>
<dbReference type="FunFam" id="1.10.10.60:FF:000001">
    <property type="entry name" value="MYB-related transcription factor"/>
    <property type="match status" value="1"/>
</dbReference>
<dbReference type="GO" id="GO:0005634">
    <property type="term" value="C:nucleus"/>
    <property type="evidence" value="ECO:0007669"/>
    <property type="project" value="UniProtKB-SubCell"/>
</dbReference>
<keyword evidence="2" id="KW-0677">Repeat</keyword>
<dbReference type="PROSITE" id="PS50090">
    <property type="entry name" value="MYB_LIKE"/>
    <property type="match status" value="2"/>
</dbReference>
<evidence type="ECO:0000256" key="3">
    <source>
        <dbReference type="ARBA" id="ARBA00023015"/>
    </source>
</evidence>
<feature type="domain" description="Myb-like" evidence="8">
    <location>
        <begin position="69"/>
        <end position="121"/>
    </location>
</feature>
<dbReference type="PANTHER" id="PTHR47999">
    <property type="entry name" value="TRANSCRIPTION FACTOR MYB8-RELATED-RELATED"/>
    <property type="match status" value="1"/>
</dbReference>
<evidence type="ECO:0000256" key="1">
    <source>
        <dbReference type="ARBA" id="ARBA00004123"/>
    </source>
</evidence>
<dbReference type="SMART" id="SM00717">
    <property type="entry name" value="SANT"/>
    <property type="match status" value="2"/>
</dbReference>
<dbReference type="AlphaFoldDB" id="A0A843VT50"/>
<evidence type="ECO:0000256" key="7">
    <source>
        <dbReference type="SAM" id="MobiDB-lite"/>
    </source>
</evidence>
<dbReference type="Proteomes" id="UP000652761">
    <property type="component" value="Unassembled WGS sequence"/>
</dbReference>
<dbReference type="InterPro" id="IPR015495">
    <property type="entry name" value="Myb_TF_plants"/>
</dbReference>
<dbReference type="InterPro" id="IPR001005">
    <property type="entry name" value="SANT/Myb"/>
</dbReference>
<proteinExistence type="predicted"/>
<name>A0A843VT50_COLES</name>
<keyword evidence="4" id="KW-0238">DNA-binding</keyword>
<dbReference type="Pfam" id="PF00249">
    <property type="entry name" value="Myb_DNA-binding"/>
    <property type="match status" value="2"/>
</dbReference>
<evidence type="ECO:0000313" key="11">
    <source>
        <dbReference type="Proteomes" id="UP000652761"/>
    </source>
</evidence>
<evidence type="ECO:0000256" key="6">
    <source>
        <dbReference type="ARBA" id="ARBA00023242"/>
    </source>
</evidence>
<evidence type="ECO:0000259" key="9">
    <source>
        <dbReference type="PROSITE" id="PS51294"/>
    </source>
</evidence>
<dbReference type="InterPro" id="IPR017930">
    <property type="entry name" value="Myb_dom"/>
</dbReference>
<sequence>MQLGLHLSSLNSLPYCCPLHLHFLWSAHAHTDQGGRREGDQHWELEMVKKAERGGAAVVARPAVSRNKLEKVNKGAWTAEEDQKLVDYVRVHGDRKWRALPTKAGLNRCGKSCRLRWLNYLRPGIKRGNISEQEEDMIIRLHNLIGNRWSLIAGRLPGRTDNEIKNYWNSHLSKKPLTISDLNDKLNGKSESTGGDGGSRSDAETETISDDILPVGDQTERSEGQPQAFKDSQQQAEPWIGEEASGEITLDIDELFNFPAFDFDLGRDHSGSCGEQDAVTVTTCQDLWASLMQTSCDGDSFDHYQLQQGFSDLDELGRLMDDPDYVVCPP</sequence>
<dbReference type="PANTHER" id="PTHR47999:SF96">
    <property type="entry name" value="TRANSCRIPTION REPRESSOR MYB6-LIKE"/>
    <property type="match status" value="1"/>
</dbReference>
<dbReference type="OrthoDB" id="2143914at2759"/>
<keyword evidence="6" id="KW-0539">Nucleus</keyword>
<keyword evidence="11" id="KW-1185">Reference proteome</keyword>
<evidence type="ECO:0000259" key="8">
    <source>
        <dbReference type="PROSITE" id="PS50090"/>
    </source>
</evidence>
<feature type="domain" description="HTH myb-type" evidence="9">
    <location>
        <begin position="69"/>
        <end position="125"/>
    </location>
</feature>
<evidence type="ECO:0000313" key="10">
    <source>
        <dbReference type="EMBL" id="MQL99125.1"/>
    </source>
</evidence>
<organism evidence="10 11">
    <name type="scientific">Colocasia esculenta</name>
    <name type="common">Wild taro</name>
    <name type="synonym">Arum esculentum</name>
    <dbReference type="NCBI Taxonomy" id="4460"/>
    <lineage>
        <taxon>Eukaryota</taxon>
        <taxon>Viridiplantae</taxon>
        <taxon>Streptophyta</taxon>
        <taxon>Embryophyta</taxon>
        <taxon>Tracheophyta</taxon>
        <taxon>Spermatophyta</taxon>
        <taxon>Magnoliopsida</taxon>
        <taxon>Liliopsida</taxon>
        <taxon>Araceae</taxon>
        <taxon>Aroideae</taxon>
        <taxon>Colocasieae</taxon>
        <taxon>Colocasia</taxon>
    </lineage>
</organism>
<feature type="domain" description="Myb-like" evidence="8">
    <location>
        <begin position="122"/>
        <end position="172"/>
    </location>
</feature>
<dbReference type="InterPro" id="IPR009057">
    <property type="entry name" value="Homeodomain-like_sf"/>
</dbReference>
<evidence type="ECO:0000256" key="5">
    <source>
        <dbReference type="ARBA" id="ARBA00023163"/>
    </source>
</evidence>
<dbReference type="SUPFAM" id="SSF46689">
    <property type="entry name" value="Homeodomain-like"/>
    <property type="match status" value="1"/>
</dbReference>
<dbReference type="GO" id="GO:0003677">
    <property type="term" value="F:DNA binding"/>
    <property type="evidence" value="ECO:0007669"/>
    <property type="project" value="UniProtKB-KW"/>
</dbReference>